<accession>I7LD96</accession>
<dbReference type="AlphaFoldDB" id="I7LD96"/>
<proteinExistence type="predicted"/>
<dbReference type="OrthoDB" id="9797506at2"/>
<dbReference type="InterPro" id="IPR036610">
    <property type="entry name" value="PEBP-like_sf"/>
</dbReference>
<organism evidence="1 3">
    <name type="scientific">Lactobacillus gigeriorum DSM 23908 = CRBIP 24.85</name>
    <dbReference type="NCBI Taxonomy" id="1423751"/>
    <lineage>
        <taxon>Bacteria</taxon>
        <taxon>Bacillati</taxon>
        <taxon>Bacillota</taxon>
        <taxon>Bacilli</taxon>
        <taxon>Lactobacillales</taxon>
        <taxon>Lactobacillaceae</taxon>
        <taxon>Lactobacillus</taxon>
    </lineage>
</organism>
<dbReference type="Proteomes" id="UP000051521">
    <property type="component" value="Unassembled WGS sequence"/>
</dbReference>
<dbReference type="PATRIC" id="fig|1423751.3.peg.1443"/>
<dbReference type="Gene3D" id="3.90.280.10">
    <property type="entry name" value="PEBP-like"/>
    <property type="match status" value="1"/>
</dbReference>
<dbReference type="NCBIfam" id="TIGR00481">
    <property type="entry name" value="YbhB/YbcL family Raf kinase inhibitor-like protein"/>
    <property type="match status" value="1"/>
</dbReference>
<name>I7LD96_9LACO</name>
<dbReference type="Proteomes" id="UP000009326">
    <property type="component" value="Unassembled WGS sequence"/>
</dbReference>
<dbReference type="STRING" id="1423751.FC38_GL001398"/>
<dbReference type="SUPFAM" id="SSF49777">
    <property type="entry name" value="PEBP-like"/>
    <property type="match status" value="1"/>
</dbReference>
<sequence length="163" mass="18511">MKINLELDHGYLPDQFGKYASVKLNGLPVESFPFTISELAPEAKYLAWSFVDYDSTPVCGFTWIHWLVADVPATQQIPADFSRQYQGPQGYNSNISKFLQQPKENTVGYVGPTPPDKEHYYTLRVYGLKEATNLQGSFYYNEFLKAIEGKVVDEARIDVLSRA</sequence>
<dbReference type="InterPro" id="IPR005247">
    <property type="entry name" value="YbhB_YbcL/LppC-like"/>
</dbReference>
<protein>
    <submittedName>
        <fullName evidence="1">Phospholipid-binding protein</fullName>
    </submittedName>
    <submittedName>
        <fullName evidence="2">Raf-like protein</fullName>
    </submittedName>
</protein>
<dbReference type="EMBL" id="AYZO01000044">
    <property type="protein sequence ID" value="KRN09527.1"/>
    <property type="molecule type" value="Genomic_DNA"/>
</dbReference>
<dbReference type="InterPro" id="IPR008914">
    <property type="entry name" value="PEBP"/>
</dbReference>
<reference evidence="1 3" key="1">
    <citation type="submission" date="2012-06" db="EMBL/GenBank/DDBJ databases">
        <title>Draft genome sequence of Lactobacillus gigeriorum CRBIP 24.85T, isolated from chicken crop.</title>
        <authorList>
            <person name="Cousin S."/>
            <person name="Ma L."/>
            <person name="Creno S."/>
            <person name="Clermont D."/>
            <person name="Loux V."/>
            <person name="Bizet C."/>
            <person name="Bouchier C."/>
        </authorList>
    </citation>
    <scope>NUCLEOTIDE SEQUENCE [LARGE SCALE GENOMIC DNA]</scope>
    <source>
        <strain evidence="3">CRBIP 24.85T</strain>
        <strain evidence="1">Type strain: CRBIP 24.85</strain>
    </source>
</reference>
<gene>
    <name evidence="1" type="ORF">BN52_03065</name>
    <name evidence="2" type="ORF">FC38_GL001398</name>
</gene>
<reference evidence="2 4" key="2">
    <citation type="journal article" date="2015" name="Genome Announc.">
        <title>Expanding the biotechnology potential of lactobacilli through comparative genomics of 213 strains and associated genera.</title>
        <authorList>
            <person name="Sun Z."/>
            <person name="Harris H.M."/>
            <person name="McCann A."/>
            <person name="Guo C."/>
            <person name="Argimon S."/>
            <person name="Zhang W."/>
            <person name="Yang X."/>
            <person name="Jeffery I.B."/>
            <person name="Cooney J.C."/>
            <person name="Kagawa T.F."/>
            <person name="Liu W."/>
            <person name="Song Y."/>
            <person name="Salvetti E."/>
            <person name="Wrobel A."/>
            <person name="Rasinkangas P."/>
            <person name="Parkhill J."/>
            <person name="Rea M.C."/>
            <person name="O'Sullivan O."/>
            <person name="Ritari J."/>
            <person name="Douillard F.P."/>
            <person name="Paul Ross R."/>
            <person name="Yang R."/>
            <person name="Briner A.E."/>
            <person name="Felis G.E."/>
            <person name="de Vos W.M."/>
            <person name="Barrangou R."/>
            <person name="Klaenhammer T.R."/>
            <person name="Caufield P.W."/>
            <person name="Cui Y."/>
            <person name="Zhang H."/>
            <person name="O'Toole P.W."/>
        </authorList>
    </citation>
    <scope>NUCLEOTIDE SEQUENCE [LARGE SCALE GENOMIC DNA]</scope>
    <source>
        <strain evidence="2 4">DSM 23908</strain>
    </source>
</reference>
<dbReference type="EMBL" id="CAKC01000056">
    <property type="protein sequence ID" value="CCI87151.1"/>
    <property type="molecule type" value="Genomic_DNA"/>
</dbReference>
<evidence type="ECO:0000313" key="2">
    <source>
        <dbReference type="EMBL" id="KRN09527.1"/>
    </source>
</evidence>
<comment type="caution">
    <text evidence="1">The sequence shown here is derived from an EMBL/GenBank/DDBJ whole genome shotgun (WGS) entry which is preliminary data.</text>
</comment>
<evidence type="ECO:0000313" key="1">
    <source>
        <dbReference type="EMBL" id="CCI87151.1"/>
    </source>
</evidence>
<keyword evidence="4" id="KW-1185">Reference proteome</keyword>
<dbReference type="CDD" id="cd00865">
    <property type="entry name" value="PEBP_bact_arch"/>
    <property type="match status" value="1"/>
</dbReference>
<dbReference type="RefSeq" id="WP_008473295.1">
    <property type="nucleotide sequence ID" value="NZ_AYZO01000044.1"/>
</dbReference>
<evidence type="ECO:0000313" key="4">
    <source>
        <dbReference type="Proteomes" id="UP000051521"/>
    </source>
</evidence>
<evidence type="ECO:0000313" key="3">
    <source>
        <dbReference type="Proteomes" id="UP000009326"/>
    </source>
</evidence>
<dbReference type="Pfam" id="PF01161">
    <property type="entry name" value="PBP"/>
    <property type="match status" value="1"/>
</dbReference>